<dbReference type="CDD" id="cd00207">
    <property type="entry name" value="fer2"/>
    <property type="match status" value="1"/>
</dbReference>
<dbReference type="InterPro" id="IPR017938">
    <property type="entry name" value="Riboflavin_synthase-like_b-brl"/>
</dbReference>
<proteinExistence type="predicted"/>
<dbReference type="PRINTS" id="PR00410">
    <property type="entry name" value="PHEHYDRXLASE"/>
</dbReference>
<keyword evidence="2" id="KW-0408">Iron</keyword>
<dbReference type="Gene3D" id="2.40.30.10">
    <property type="entry name" value="Translation factors"/>
    <property type="match status" value="1"/>
</dbReference>
<dbReference type="Pfam" id="PF00970">
    <property type="entry name" value="FAD_binding_6"/>
    <property type="match status" value="1"/>
</dbReference>
<evidence type="ECO:0000256" key="1">
    <source>
        <dbReference type="ARBA" id="ARBA00001974"/>
    </source>
</evidence>
<evidence type="ECO:0000259" key="5">
    <source>
        <dbReference type="PROSITE" id="PS51384"/>
    </source>
</evidence>
<feature type="domain" description="2Fe-2S ferredoxin-type" evidence="4">
    <location>
        <begin position="2"/>
        <end position="92"/>
    </location>
</feature>
<evidence type="ECO:0000313" key="7">
    <source>
        <dbReference type="Proteomes" id="UP001595791"/>
    </source>
</evidence>
<reference evidence="7" key="1">
    <citation type="journal article" date="2019" name="Int. J. Syst. Evol. Microbiol.">
        <title>The Global Catalogue of Microorganisms (GCM) 10K type strain sequencing project: providing services to taxonomists for standard genome sequencing and annotation.</title>
        <authorList>
            <consortium name="The Broad Institute Genomics Platform"/>
            <consortium name="The Broad Institute Genome Sequencing Center for Infectious Disease"/>
            <person name="Wu L."/>
            <person name="Ma J."/>
        </authorList>
    </citation>
    <scope>NUCLEOTIDE SEQUENCE [LARGE SCALE GENOMIC DNA]</scope>
    <source>
        <strain evidence="7">LMG 29894</strain>
    </source>
</reference>
<dbReference type="SUPFAM" id="SSF52343">
    <property type="entry name" value="Ferredoxin reductase-like, C-terminal NADP-linked domain"/>
    <property type="match status" value="1"/>
</dbReference>
<dbReference type="CDD" id="cd06189">
    <property type="entry name" value="flavin_oxioreductase"/>
    <property type="match status" value="1"/>
</dbReference>
<dbReference type="RefSeq" id="WP_378163274.1">
    <property type="nucleotide sequence ID" value="NZ_JBHSBU010000001.1"/>
</dbReference>
<dbReference type="PROSITE" id="PS00197">
    <property type="entry name" value="2FE2S_FER_1"/>
    <property type="match status" value="1"/>
</dbReference>
<keyword evidence="7" id="KW-1185">Reference proteome</keyword>
<dbReference type="PRINTS" id="PR00371">
    <property type="entry name" value="FPNCR"/>
</dbReference>
<dbReference type="PANTHER" id="PTHR47354:SF5">
    <property type="entry name" value="PROTEIN RFBI"/>
    <property type="match status" value="1"/>
</dbReference>
<comment type="cofactor">
    <cofactor evidence="3">
        <name>[2Fe-2S] cluster</name>
        <dbReference type="ChEBI" id="CHEBI:190135"/>
    </cofactor>
</comment>
<dbReference type="InterPro" id="IPR036010">
    <property type="entry name" value="2Fe-2S_ferredoxin-like_sf"/>
</dbReference>
<dbReference type="InterPro" id="IPR050415">
    <property type="entry name" value="MRET"/>
</dbReference>
<comment type="cofactor">
    <cofactor evidence="1">
        <name>FAD</name>
        <dbReference type="ChEBI" id="CHEBI:57692"/>
    </cofactor>
</comment>
<accession>A0ABV8MQ72</accession>
<evidence type="ECO:0000256" key="2">
    <source>
        <dbReference type="ARBA" id="ARBA00022714"/>
    </source>
</evidence>
<evidence type="ECO:0000259" key="4">
    <source>
        <dbReference type="PROSITE" id="PS51085"/>
    </source>
</evidence>
<keyword evidence="2" id="KW-0411">Iron-sulfur</keyword>
<dbReference type="SUPFAM" id="SSF54292">
    <property type="entry name" value="2Fe-2S ferredoxin-like"/>
    <property type="match status" value="1"/>
</dbReference>
<gene>
    <name evidence="6" type="ORF">ACFOW7_08950</name>
</gene>
<dbReference type="Proteomes" id="UP001595791">
    <property type="component" value="Unassembled WGS sequence"/>
</dbReference>
<dbReference type="SUPFAM" id="SSF63380">
    <property type="entry name" value="Riboflavin synthase domain-like"/>
    <property type="match status" value="1"/>
</dbReference>
<sequence length="340" mass="37737">MSKLTIEPSHQEIAVEAGETLLDAALRAGFNMPYGCRNGACGACKGKVLEGSVKHREHSTSALNMTEMASGLALFCCAEPEGDVTIECREITATKDIQIRTMPCRVEKIDRVSHDVAVLSLKLPTNERLHFLAGQYIDIHTKDGKKRSFSLANPPHQEDFLQLHVRLVPGGAFSEYVYHQMREREILRFTGPLGSFFLREDSDKPIIFLASGTGFAPIKSIVEHALKKGIQREMVLYWGCRSLGDLYMPQLPSQWQQENPNFTFIPVLSEPKPEDQWQGRTGLVHEAVLHDFADLSGYEVYACGAPVMVEAAHGTFTGRGLPSEAFYSDAFFTSKDVGKA</sequence>
<dbReference type="Pfam" id="PF00175">
    <property type="entry name" value="NAD_binding_1"/>
    <property type="match status" value="1"/>
</dbReference>
<dbReference type="Gene3D" id="3.40.50.80">
    <property type="entry name" value="Nucleotide-binding domain of ferredoxin-NADP reductase (FNR) module"/>
    <property type="match status" value="1"/>
</dbReference>
<organism evidence="6 7">
    <name type="scientific">Chitinimonas lacunae</name>
    <dbReference type="NCBI Taxonomy" id="1963018"/>
    <lineage>
        <taxon>Bacteria</taxon>
        <taxon>Pseudomonadati</taxon>
        <taxon>Pseudomonadota</taxon>
        <taxon>Betaproteobacteria</taxon>
        <taxon>Neisseriales</taxon>
        <taxon>Chitinibacteraceae</taxon>
        <taxon>Chitinimonas</taxon>
    </lineage>
</organism>
<dbReference type="InterPro" id="IPR006058">
    <property type="entry name" value="2Fe2S_fd_BS"/>
</dbReference>
<protein>
    <submittedName>
        <fullName evidence="6">CDP-6-deoxy-delta-3,4-glucoseen reductase</fullName>
    </submittedName>
</protein>
<dbReference type="InterPro" id="IPR012675">
    <property type="entry name" value="Beta-grasp_dom_sf"/>
</dbReference>
<evidence type="ECO:0000256" key="3">
    <source>
        <dbReference type="ARBA" id="ARBA00034078"/>
    </source>
</evidence>
<dbReference type="PANTHER" id="PTHR47354">
    <property type="entry name" value="NADH OXIDOREDUCTASE HCR"/>
    <property type="match status" value="1"/>
</dbReference>
<dbReference type="EMBL" id="JBHSBU010000001">
    <property type="protein sequence ID" value="MFC4159479.1"/>
    <property type="molecule type" value="Genomic_DNA"/>
</dbReference>
<dbReference type="Pfam" id="PF00111">
    <property type="entry name" value="Fer2"/>
    <property type="match status" value="1"/>
</dbReference>
<feature type="domain" description="FAD-binding FR-type" evidence="5">
    <location>
        <begin position="99"/>
        <end position="199"/>
    </location>
</feature>
<comment type="caution">
    <text evidence="6">The sequence shown here is derived from an EMBL/GenBank/DDBJ whole genome shotgun (WGS) entry which is preliminary data.</text>
</comment>
<dbReference type="InterPro" id="IPR001041">
    <property type="entry name" value="2Fe-2S_ferredoxin-type"/>
</dbReference>
<dbReference type="Gene3D" id="3.10.20.30">
    <property type="match status" value="1"/>
</dbReference>
<dbReference type="InterPro" id="IPR039261">
    <property type="entry name" value="FNR_nucleotide-bd"/>
</dbReference>
<keyword evidence="2" id="KW-0479">Metal-binding</keyword>
<dbReference type="PROSITE" id="PS51384">
    <property type="entry name" value="FAD_FR"/>
    <property type="match status" value="1"/>
</dbReference>
<dbReference type="InterPro" id="IPR017927">
    <property type="entry name" value="FAD-bd_FR_type"/>
</dbReference>
<dbReference type="InterPro" id="IPR001433">
    <property type="entry name" value="OxRdtase_FAD/NAD-bd"/>
</dbReference>
<evidence type="ECO:0000313" key="6">
    <source>
        <dbReference type="EMBL" id="MFC4159479.1"/>
    </source>
</evidence>
<dbReference type="InterPro" id="IPR008333">
    <property type="entry name" value="Cbr1-like_FAD-bd_dom"/>
</dbReference>
<dbReference type="PROSITE" id="PS51085">
    <property type="entry name" value="2FE2S_FER_2"/>
    <property type="match status" value="1"/>
</dbReference>
<name>A0ABV8MQ72_9NEIS</name>
<keyword evidence="2" id="KW-0001">2Fe-2S</keyword>
<dbReference type="InterPro" id="IPR001709">
    <property type="entry name" value="Flavoprot_Pyr_Nucl_cyt_Rdtase"/>
</dbReference>